<protein>
    <recommendedName>
        <fullName evidence="2">DnaJ homolog subfamily C member 2</fullName>
    </recommendedName>
</protein>
<evidence type="ECO:0000256" key="2">
    <source>
        <dbReference type="ARBA" id="ARBA00014469"/>
    </source>
</evidence>
<feature type="compositionally biased region" description="Low complexity" evidence="10">
    <location>
        <begin position="446"/>
        <end position="466"/>
    </location>
</feature>
<evidence type="ECO:0000256" key="9">
    <source>
        <dbReference type="SAM" id="Coils"/>
    </source>
</evidence>
<dbReference type="InterPro" id="IPR009057">
    <property type="entry name" value="Homeodomain-like_sf"/>
</dbReference>
<evidence type="ECO:0000256" key="4">
    <source>
        <dbReference type="ARBA" id="ARBA00022737"/>
    </source>
</evidence>
<feature type="region of interest" description="Disordered" evidence="10">
    <location>
        <begin position="435"/>
        <end position="474"/>
    </location>
</feature>
<feature type="domain" description="Myb-like" evidence="12">
    <location>
        <begin position="576"/>
        <end position="630"/>
    </location>
</feature>
<dbReference type="InterPro" id="IPR017884">
    <property type="entry name" value="SANT_dom"/>
</dbReference>
<dbReference type="GO" id="GO:0051083">
    <property type="term" value="P:'de novo' cotranslational protein folding"/>
    <property type="evidence" value="ECO:0007669"/>
    <property type="project" value="InterPro"/>
</dbReference>
<dbReference type="PROSITE" id="PS50090">
    <property type="entry name" value="MYB_LIKE"/>
    <property type="match status" value="1"/>
</dbReference>
<dbReference type="Proteomes" id="UP001318040">
    <property type="component" value="Chromosome 42"/>
</dbReference>
<dbReference type="PROSITE" id="PS51294">
    <property type="entry name" value="HTH_MYB"/>
    <property type="match status" value="1"/>
</dbReference>
<gene>
    <name evidence="16" type="primary">DNAJC2</name>
</gene>
<dbReference type="SUPFAM" id="SSF46565">
    <property type="entry name" value="Chaperone J-domain"/>
    <property type="match status" value="1"/>
</dbReference>
<dbReference type="Pfam" id="PF21884">
    <property type="entry name" value="ZUO1-like_ZHD"/>
    <property type="match status" value="1"/>
</dbReference>
<dbReference type="InterPro" id="IPR054076">
    <property type="entry name" value="ZUO1-like_ZHD"/>
</dbReference>
<evidence type="ECO:0000259" key="13">
    <source>
        <dbReference type="PROSITE" id="PS51293"/>
    </source>
</evidence>
<dbReference type="CTD" id="27000"/>
<dbReference type="KEGG" id="pmrn:116951148"/>
<dbReference type="InterPro" id="IPR044634">
    <property type="entry name" value="Zuotin/DnaJC2"/>
</dbReference>
<feature type="domain" description="J" evidence="11">
    <location>
        <begin position="88"/>
        <end position="161"/>
    </location>
</feature>
<feature type="compositionally biased region" description="Low complexity" evidence="10">
    <location>
        <begin position="572"/>
        <end position="582"/>
    </location>
</feature>
<evidence type="ECO:0000259" key="14">
    <source>
        <dbReference type="PROSITE" id="PS51294"/>
    </source>
</evidence>
<evidence type="ECO:0000313" key="16">
    <source>
        <dbReference type="RefSeq" id="XP_032825500.1"/>
    </source>
</evidence>
<name>A0AAJ7X8V3_PETMA</name>
<feature type="region of interest" description="Disordered" evidence="10">
    <location>
        <begin position="47"/>
        <end position="67"/>
    </location>
</feature>
<feature type="compositionally biased region" description="Basic and acidic residues" evidence="10">
    <location>
        <begin position="534"/>
        <end position="549"/>
    </location>
</feature>
<dbReference type="FunFam" id="1.10.10.60:FF:000180">
    <property type="entry name" value="DnaJ (Hsp40) homolog, subfamily C, member 2"/>
    <property type="match status" value="1"/>
</dbReference>
<dbReference type="Pfam" id="PF00249">
    <property type="entry name" value="Myb_DNA-binding"/>
    <property type="match status" value="1"/>
</dbReference>
<evidence type="ECO:0000256" key="7">
    <source>
        <dbReference type="ARBA" id="ARBA00023186"/>
    </source>
</evidence>
<feature type="domain" description="SANT" evidence="13">
    <location>
        <begin position="579"/>
        <end position="634"/>
    </location>
</feature>
<feature type="coiled-coil region" evidence="9">
    <location>
        <begin position="299"/>
        <end position="356"/>
    </location>
</feature>
<dbReference type="GO" id="GO:0006450">
    <property type="term" value="P:regulation of translational fidelity"/>
    <property type="evidence" value="ECO:0007669"/>
    <property type="project" value="InterPro"/>
</dbReference>
<dbReference type="GO" id="GO:0030544">
    <property type="term" value="F:Hsp70 protein binding"/>
    <property type="evidence" value="ECO:0007669"/>
    <property type="project" value="InterPro"/>
</dbReference>
<evidence type="ECO:0000259" key="12">
    <source>
        <dbReference type="PROSITE" id="PS50090"/>
    </source>
</evidence>
<dbReference type="CDD" id="cd06257">
    <property type="entry name" value="DnaJ"/>
    <property type="match status" value="1"/>
</dbReference>
<dbReference type="Pfam" id="PF00226">
    <property type="entry name" value="DnaJ"/>
    <property type="match status" value="1"/>
</dbReference>
<feature type="region of interest" description="Disordered" evidence="10">
    <location>
        <begin position="534"/>
        <end position="582"/>
    </location>
</feature>
<dbReference type="InterPro" id="IPR018253">
    <property type="entry name" value="DnaJ_domain_CS"/>
</dbReference>
<feature type="compositionally biased region" description="Basic and acidic residues" evidence="10">
    <location>
        <begin position="435"/>
        <end position="445"/>
    </location>
</feature>
<keyword evidence="7" id="KW-0143">Chaperone</keyword>
<dbReference type="CDD" id="cd00167">
    <property type="entry name" value="SANT"/>
    <property type="match status" value="1"/>
</dbReference>
<dbReference type="GO" id="GO:0043022">
    <property type="term" value="F:ribosome binding"/>
    <property type="evidence" value="ECO:0007669"/>
    <property type="project" value="InterPro"/>
</dbReference>
<feature type="compositionally biased region" description="Acidic residues" evidence="10">
    <location>
        <begin position="58"/>
        <end position="67"/>
    </location>
</feature>
<dbReference type="InterPro" id="IPR017930">
    <property type="entry name" value="Myb_dom"/>
</dbReference>
<dbReference type="GO" id="GO:0006325">
    <property type="term" value="P:chromatin organization"/>
    <property type="evidence" value="ECO:0007669"/>
    <property type="project" value="UniProtKB-KW"/>
</dbReference>
<dbReference type="GeneID" id="116951148"/>
<evidence type="ECO:0000313" key="15">
    <source>
        <dbReference type="Proteomes" id="UP001318040"/>
    </source>
</evidence>
<dbReference type="PROSITE" id="PS00636">
    <property type="entry name" value="DNAJ_1"/>
    <property type="match status" value="1"/>
</dbReference>
<dbReference type="PROSITE" id="PS51293">
    <property type="entry name" value="SANT"/>
    <property type="match status" value="1"/>
</dbReference>
<dbReference type="AlphaFoldDB" id="A0AAJ7X8V3"/>
<evidence type="ECO:0000256" key="8">
    <source>
        <dbReference type="ARBA" id="ARBA00023242"/>
    </source>
</evidence>
<dbReference type="SMART" id="SM00271">
    <property type="entry name" value="DnaJ"/>
    <property type="match status" value="1"/>
</dbReference>
<dbReference type="InterPro" id="IPR001623">
    <property type="entry name" value="DnaJ_domain"/>
</dbReference>
<reference evidence="16" key="1">
    <citation type="submission" date="2025-08" db="UniProtKB">
        <authorList>
            <consortium name="RefSeq"/>
        </authorList>
    </citation>
    <scope>IDENTIFICATION</scope>
    <source>
        <tissue evidence="16">Sperm</tissue>
    </source>
</reference>
<dbReference type="SMART" id="SM00717">
    <property type="entry name" value="SANT"/>
    <property type="match status" value="2"/>
</dbReference>
<keyword evidence="15" id="KW-1185">Reference proteome</keyword>
<dbReference type="RefSeq" id="XP_032825500.1">
    <property type="nucleotide sequence ID" value="XM_032969609.1"/>
</dbReference>
<evidence type="ECO:0000256" key="3">
    <source>
        <dbReference type="ARBA" id="ARBA00022490"/>
    </source>
</evidence>
<feature type="domain" description="HTH myb-type" evidence="14">
    <location>
        <begin position="583"/>
        <end position="634"/>
    </location>
</feature>
<dbReference type="Pfam" id="PF23082">
    <property type="entry name" value="Myb_DNA-binding_2"/>
    <property type="match status" value="1"/>
</dbReference>
<accession>A0AAJ7X8V3</accession>
<dbReference type="SUPFAM" id="SSF46689">
    <property type="entry name" value="Homeodomain-like"/>
    <property type="match status" value="1"/>
</dbReference>
<proteinExistence type="predicted"/>
<keyword evidence="5" id="KW-0156">Chromatin regulator</keyword>
<keyword evidence="6" id="KW-0010">Activator</keyword>
<evidence type="ECO:0000256" key="10">
    <source>
        <dbReference type="SAM" id="MobiDB-lite"/>
    </source>
</evidence>
<dbReference type="InterPro" id="IPR042569">
    <property type="entry name" value="RAC_head_sf"/>
</dbReference>
<keyword evidence="8" id="KW-0539">Nucleus</keyword>
<sequence>MLLEALPGQCSVVLGRKSAPVHYAFEAAGRWLEALLLRRSRSATSLSAADAAEGSSSESEDDGDEERLELEEYPLLKSLDPKEWKTQDHYLVLGLGQLRYQATAKQIKAAHKAMVLKHHPDKREATGQRTGNGEDDYFTCITKAYEVLGDPVKRRAFDSVDPTFDSSTPTRGDVKSGDFYETFTEVFDRNARWSTKQPVPRLGDDASAFEEVDRFYSFWYNFDSWREFSYLDEEEKDKAECRDERRWIEKQNRAARAQRKKEEMVRLRSLVDLAYSCDSRVRRFRDEEKSRKEAEKRAKADAKRHRQEEIDRVRQAEAEAARALREKEEAEARVAAQHAKKEKETLKRALKKERQRLRAFCKTWSYFAEDEAESVRMMGEMEKLCENLELNSLQDLNEALETCGGREAAHEAVGGRLREVEELLERRRVEEAEAQARERAARGADADAAAAAASPGGDDASSATSAAGGGGGGKAWPPEDLQLLIKSVNLFPAGTSSRWEVIASFINSHSLTPGVRRSARDVVAMTKHLQKLDPAQKEELSRRANERLHSGGTLAPGLDRATPSERDGQGVSESIAPAASESPWTAAEQKLLEQALKTHTGGGPERWDAIARAVPGRSRKECMRRYKELVEMVKAKKAAQEAVKMNKQK</sequence>
<dbReference type="GO" id="GO:0005829">
    <property type="term" value="C:cytosol"/>
    <property type="evidence" value="ECO:0007669"/>
    <property type="project" value="UniProtKB-SubCell"/>
</dbReference>
<organism evidence="15 16">
    <name type="scientific">Petromyzon marinus</name>
    <name type="common">Sea lamprey</name>
    <dbReference type="NCBI Taxonomy" id="7757"/>
    <lineage>
        <taxon>Eukaryota</taxon>
        <taxon>Metazoa</taxon>
        <taxon>Chordata</taxon>
        <taxon>Craniata</taxon>
        <taxon>Vertebrata</taxon>
        <taxon>Cyclostomata</taxon>
        <taxon>Hyperoartia</taxon>
        <taxon>Petromyzontiformes</taxon>
        <taxon>Petromyzontidae</taxon>
        <taxon>Petromyzon</taxon>
    </lineage>
</organism>
<evidence type="ECO:0000256" key="5">
    <source>
        <dbReference type="ARBA" id="ARBA00022853"/>
    </source>
</evidence>
<comment type="subcellular location">
    <subcellularLocation>
        <location evidence="1">Cytoplasm</location>
        <location evidence="1">Cytosol</location>
    </subcellularLocation>
</comment>
<feature type="compositionally biased region" description="Low complexity" evidence="10">
    <location>
        <begin position="47"/>
        <end position="57"/>
    </location>
</feature>
<dbReference type="PANTHER" id="PTHR43999:SF1">
    <property type="entry name" value="DNAJ HOMOLOG SUBFAMILY C MEMBER 2"/>
    <property type="match status" value="1"/>
</dbReference>
<evidence type="ECO:0000256" key="1">
    <source>
        <dbReference type="ARBA" id="ARBA00004514"/>
    </source>
</evidence>
<dbReference type="Gene3D" id="1.10.287.110">
    <property type="entry name" value="DnaJ domain"/>
    <property type="match status" value="1"/>
</dbReference>
<keyword evidence="3" id="KW-0963">Cytoplasm</keyword>
<evidence type="ECO:0000256" key="6">
    <source>
        <dbReference type="ARBA" id="ARBA00023159"/>
    </source>
</evidence>
<dbReference type="PANTHER" id="PTHR43999">
    <property type="entry name" value="DNAJ HOMOLOG SUBFAMILY C MEMBER 2"/>
    <property type="match status" value="1"/>
</dbReference>
<keyword evidence="9" id="KW-0175">Coiled coil</keyword>
<dbReference type="InterPro" id="IPR036869">
    <property type="entry name" value="J_dom_sf"/>
</dbReference>
<keyword evidence="4" id="KW-0677">Repeat</keyword>
<dbReference type="InterPro" id="IPR001005">
    <property type="entry name" value="SANT/Myb"/>
</dbReference>
<dbReference type="PROSITE" id="PS50076">
    <property type="entry name" value="DNAJ_2"/>
    <property type="match status" value="1"/>
</dbReference>
<dbReference type="InterPro" id="IPR032003">
    <property type="entry name" value="RAC_head"/>
</dbReference>
<evidence type="ECO:0000259" key="11">
    <source>
        <dbReference type="PROSITE" id="PS50076"/>
    </source>
</evidence>
<dbReference type="Pfam" id="PF16717">
    <property type="entry name" value="RAC_head"/>
    <property type="match status" value="1"/>
</dbReference>
<dbReference type="Gene3D" id="1.10.8.840">
    <property type="entry name" value="Ribosome-associated complex head domain"/>
    <property type="match status" value="1"/>
</dbReference>
<dbReference type="Gene3D" id="1.10.10.60">
    <property type="entry name" value="Homeodomain-like"/>
    <property type="match status" value="2"/>
</dbReference>